<sequence length="88" mass="10011">MSRLVLTFIDALFNILELFILADVIFSFIRNVNLGSIREFVSAIVNPILAPFRSLLFKILGYSQIDFSPLLAIIALDIIKNLIIRLLF</sequence>
<evidence type="ECO:0000313" key="2">
    <source>
        <dbReference type="Proteomes" id="UP000191448"/>
    </source>
</evidence>
<protein>
    <submittedName>
        <fullName evidence="1">YGGT family protein</fullName>
    </submittedName>
</protein>
<name>A0A1V4SX77_9CLOT</name>
<organism evidence="1 2">
    <name type="scientific">Clostridium thermobutyricum DSM 4928</name>
    <dbReference type="NCBI Taxonomy" id="1121339"/>
    <lineage>
        <taxon>Bacteria</taxon>
        <taxon>Bacillati</taxon>
        <taxon>Bacillota</taxon>
        <taxon>Clostridia</taxon>
        <taxon>Eubacteriales</taxon>
        <taxon>Clostridiaceae</taxon>
        <taxon>Clostridium</taxon>
    </lineage>
</organism>
<dbReference type="Pfam" id="PF02325">
    <property type="entry name" value="CCB3_YggT"/>
    <property type="match status" value="1"/>
</dbReference>
<dbReference type="GO" id="GO:0016020">
    <property type="term" value="C:membrane"/>
    <property type="evidence" value="ECO:0007669"/>
    <property type="project" value="InterPro"/>
</dbReference>
<dbReference type="Proteomes" id="UP000191448">
    <property type="component" value="Unassembled WGS sequence"/>
</dbReference>
<gene>
    <name evidence="1" type="ORF">CLTHE_15190</name>
</gene>
<evidence type="ECO:0000313" key="1">
    <source>
        <dbReference type="EMBL" id="OPX47948.1"/>
    </source>
</evidence>
<comment type="caution">
    <text evidence="1">The sequence shown here is derived from an EMBL/GenBank/DDBJ whole genome shotgun (WGS) entry which is preliminary data.</text>
</comment>
<accession>A0A1V4SX77</accession>
<reference evidence="1 2" key="1">
    <citation type="submission" date="2016-02" db="EMBL/GenBank/DDBJ databases">
        <title>Genome sequence of Clostridium thermobutyricum DSM 4928.</title>
        <authorList>
            <person name="Poehlein A."/>
            <person name="Daniel R."/>
        </authorList>
    </citation>
    <scope>NUCLEOTIDE SEQUENCE [LARGE SCALE GENOMIC DNA]</scope>
    <source>
        <strain evidence="1 2">DSM 4928</strain>
    </source>
</reference>
<dbReference type="AlphaFoldDB" id="A0A1V4SX77"/>
<dbReference type="InterPro" id="IPR003425">
    <property type="entry name" value="CCB3/YggT"/>
</dbReference>
<dbReference type="EMBL" id="LTAY01000037">
    <property type="protein sequence ID" value="OPX47948.1"/>
    <property type="molecule type" value="Genomic_DNA"/>
</dbReference>
<dbReference type="RefSeq" id="WP_002597692.1">
    <property type="nucleotide sequence ID" value="NZ_LTAY01000037.1"/>
</dbReference>
<proteinExistence type="predicted"/>
<dbReference type="OrthoDB" id="283553at2"/>